<evidence type="ECO:0000256" key="3">
    <source>
        <dbReference type="ARBA" id="ARBA00007542"/>
    </source>
</evidence>
<keyword evidence="5" id="KW-0964">Secreted</keyword>
<sequence length="613" mass="63022">MKCSLHRLLVSSAIALPFSSFSLFSADTPLGSADSYSGSGNTVQFTPKATNDSAGTTYSCTGDCFIYNAGDNSHQLSTACFQEQSGDLTFIGNGYSMSFNTIDVTSGQPGAINVTQASKTLTLQEFSHLSFIASPSSATSDGTGAIESKGNIVLKDNEYVTFINNNSTTTGGAACSQGNCTISGNQIVRFDSNSTASSNINGGAICCSSTPPSQPSPPAPTLTIKENNEVTFINNTASGSGGAIYAQNLVLSSQGKGVLFANNTSAAQASPKGGAIAIADSGTLSLSADGGDITFNGNTTKTTAGLGAPTTTRNAIDLASSSKFTVLRATEGNSIYFYDPITGDSAASSGDLNINNPESSATYGGSIVFSGEKLSEAEKQPTSGANANLKSTFKQPVSLKGGFLVLKDGVTVDTKQFTQTAGTLLMDAGTTLSASTENVTVTNLAVNMSSLNGTDKVTLSATASSQDVTLSGPITLMDDGGNAYENPDLRNSQSYDFIVLSAGDTSGAGTATPPSSINTDPQITEQTPQHYGYQGTWAVSWVQSPAPGAGGVAPQTQTATLSWAKTGYIPNPQKRGNLVPNSLWGVFVDVRSIQEVMKRSSDSLNEGRGIWAS</sequence>
<evidence type="ECO:0000256" key="7">
    <source>
        <dbReference type="ARBA" id="ARBA00023136"/>
    </source>
</evidence>
<dbReference type="Pfam" id="PF02415">
    <property type="entry name" value="Chlam_PMP"/>
    <property type="match status" value="1"/>
</dbReference>
<evidence type="ECO:0000313" key="12">
    <source>
        <dbReference type="Proteomes" id="UP000054301"/>
    </source>
</evidence>
<protein>
    <submittedName>
        <fullName evidence="11">Chlamydia polymorphic membrane middle domain protein</fullName>
    </submittedName>
</protein>
<keyword evidence="6 9" id="KW-0732">Signal</keyword>
<comment type="subcellular location">
    <subcellularLocation>
        <location evidence="2">Cell outer membrane</location>
        <topology evidence="2">Peripheral membrane protein</topology>
        <orientation evidence="2">Extracellular side</orientation>
    </subcellularLocation>
    <subcellularLocation>
        <location evidence="1">Secreted</location>
        <location evidence="1">Cell wall</location>
    </subcellularLocation>
</comment>
<dbReference type="NCBIfam" id="TIGR01376">
    <property type="entry name" value="POMP_repeat"/>
    <property type="match status" value="2"/>
</dbReference>
<keyword evidence="8" id="KW-0998">Cell outer membrane</keyword>
<evidence type="ECO:0000256" key="6">
    <source>
        <dbReference type="ARBA" id="ARBA00022729"/>
    </source>
</evidence>
<evidence type="ECO:0000256" key="4">
    <source>
        <dbReference type="ARBA" id="ARBA00022512"/>
    </source>
</evidence>
<evidence type="ECO:0000259" key="10">
    <source>
        <dbReference type="Pfam" id="PF07548"/>
    </source>
</evidence>
<dbReference type="GO" id="GO:0009279">
    <property type="term" value="C:cell outer membrane"/>
    <property type="evidence" value="ECO:0007669"/>
    <property type="project" value="UniProtKB-SubCell"/>
</dbReference>
<dbReference type="InterPro" id="IPR011427">
    <property type="entry name" value="Polymorphic_membr_middle"/>
</dbReference>
<comment type="similarity">
    <text evidence="3">Belongs to the PMP outer membrane protein family.</text>
</comment>
<dbReference type="AlphaFoldDB" id="A0AA40U5N0"/>
<organism evidence="11 12">
    <name type="scientific">Chlamydia pecorum</name>
    <dbReference type="NCBI Taxonomy" id="85991"/>
    <lineage>
        <taxon>Bacteria</taxon>
        <taxon>Pseudomonadati</taxon>
        <taxon>Chlamydiota</taxon>
        <taxon>Chlamydiia</taxon>
        <taxon>Chlamydiales</taxon>
        <taxon>Chlamydiaceae</taxon>
        <taxon>Chlamydia/Chlamydophila group</taxon>
        <taxon>Chlamydia</taxon>
    </lineage>
</organism>
<keyword evidence="4" id="KW-0134">Cell wall</keyword>
<dbReference type="InterPro" id="IPR003368">
    <property type="entry name" value="POMP_repeat"/>
</dbReference>
<accession>A0AA40U5N0</accession>
<proteinExistence type="inferred from homology"/>
<evidence type="ECO:0000256" key="1">
    <source>
        <dbReference type="ARBA" id="ARBA00004191"/>
    </source>
</evidence>
<feature type="signal peptide" evidence="9">
    <location>
        <begin position="1"/>
        <end position="25"/>
    </location>
</feature>
<feature type="domain" description="Chlamydia polymorphic membrane middle" evidence="10">
    <location>
        <begin position="402"/>
        <end position="563"/>
    </location>
</feature>
<dbReference type="EMBL" id="LFRH01000003">
    <property type="protein sequence ID" value="KTF28515.1"/>
    <property type="molecule type" value="Genomic_DNA"/>
</dbReference>
<evidence type="ECO:0000256" key="9">
    <source>
        <dbReference type="SAM" id="SignalP"/>
    </source>
</evidence>
<evidence type="ECO:0000256" key="2">
    <source>
        <dbReference type="ARBA" id="ARBA00004416"/>
    </source>
</evidence>
<feature type="non-terminal residue" evidence="11">
    <location>
        <position position="613"/>
    </location>
</feature>
<feature type="chain" id="PRO_5041200342" evidence="9">
    <location>
        <begin position="26"/>
        <end position="613"/>
    </location>
</feature>
<name>A0AA40U5N0_9CHLA</name>
<dbReference type="RefSeq" id="WP_327019556.1">
    <property type="nucleotide sequence ID" value="NZ_LFRH01000003.1"/>
</dbReference>
<dbReference type="Proteomes" id="UP000054301">
    <property type="component" value="Unassembled WGS sequence"/>
</dbReference>
<evidence type="ECO:0000256" key="8">
    <source>
        <dbReference type="ARBA" id="ARBA00023237"/>
    </source>
</evidence>
<comment type="caution">
    <text evidence="11">The sequence shown here is derived from an EMBL/GenBank/DDBJ whole genome shotgun (WGS) entry which is preliminary data.</text>
</comment>
<keyword evidence="7" id="KW-0472">Membrane</keyword>
<gene>
    <name evidence="11" type="ORF">cpL1_0550</name>
</gene>
<evidence type="ECO:0000256" key="5">
    <source>
        <dbReference type="ARBA" id="ARBA00022525"/>
    </source>
</evidence>
<dbReference type="Pfam" id="PF07548">
    <property type="entry name" value="ChlamPMP_M"/>
    <property type="match status" value="1"/>
</dbReference>
<reference evidence="11 12" key="1">
    <citation type="submission" date="2015-06" db="EMBL/GenBank/DDBJ databases">
        <title>More than comparative genomics: Whole genome sequencing reveals elusive C. pecorum plasmid and re-evaluates genetic differences and phylogenetic relationships between C. pecorum from pig, cattle, sheep and koala hosts.</title>
        <authorList>
            <person name="Jelocnik M."/>
            <person name="Bachmann N.L."/>
            <person name="Kaltenboeck B."/>
            <person name="Waugh C."/>
            <person name="Woolford L."/>
            <person name="Speight N."/>
            <person name="Gillett A."/>
            <person name="Higgins D."/>
            <person name="Flanagan C."/>
            <person name="Myers G."/>
            <person name="Timms P."/>
            <person name="Polkinghorne A."/>
        </authorList>
    </citation>
    <scope>NUCLEOTIDE SEQUENCE [LARGE SCALE GENOMIC DNA]</scope>
    <source>
        <strain evidence="11 12">L1</strain>
    </source>
</reference>
<evidence type="ECO:0000313" key="11">
    <source>
        <dbReference type="EMBL" id="KTF28515.1"/>
    </source>
</evidence>